<dbReference type="GO" id="GO:0016567">
    <property type="term" value="P:protein ubiquitination"/>
    <property type="evidence" value="ECO:0007669"/>
    <property type="project" value="UniProtKB-UniPathway"/>
</dbReference>
<dbReference type="InterPro" id="IPR011333">
    <property type="entry name" value="SKP1/BTB/POZ_sf"/>
</dbReference>
<dbReference type="GO" id="GO:0097602">
    <property type="term" value="F:cullin family protein binding"/>
    <property type="evidence" value="ECO:0007669"/>
    <property type="project" value="TreeGrafter"/>
</dbReference>
<dbReference type="AlphaFoldDB" id="A0A4Z2EDX3"/>
<dbReference type="PROSITE" id="PS50097">
    <property type="entry name" value="BTB"/>
    <property type="match status" value="1"/>
</dbReference>
<name>A0A4Z2EDX3_9TELE</name>
<dbReference type="PANTHER" id="PTHR45632">
    <property type="entry name" value="LD33804P"/>
    <property type="match status" value="1"/>
</dbReference>
<dbReference type="PANTHER" id="PTHR45632:SF4">
    <property type="entry name" value="KELCH-LIKE PROTEIN 36"/>
    <property type="match status" value="1"/>
</dbReference>
<dbReference type="SMART" id="SM00225">
    <property type="entry name" value="BTB"/>
    <property type="match status" value="1"/>
</dbReference>
<reference evidence="4 5" key="1">
    <citation type="submission" date="2019-03" db="EMBL/GenBank/DDBJ databases">
        <title>First draft genome of Liparis tanakae, snailfish: a comprehensive survey of snailfish specific genes.</title>
        <authorList>
            <person name="Kim W."/>
            <person name="Song I."/>
            <person name="Jeong J.-H."/>
            <person name="Kim D."/>
            <person name="Kim S."/>
            <person name="Ryu S."/>
            <person name="Song J.Y."/>
            <person name="Lee S.K."/>
        </authorList>
    </citation>
    <scope>NUCLEOTIDE SEQUENCE [LARGE SCALE GENOMIC DNA]</scope>
    <source>
        <tissue evidence="4">Muscle</tissue>
    </source>
</reference>
<organism evidence="4 5">
    <name type="scientific">Liparis tanakae</name>
    <name type="common">Tanaka's snailfish</name>
    <dbReference type="NCBI Taxonomy" id="230148"/>
    <lineage>
        <taxon>Eukaryota</taxon>
        <taxon>Metazoa</taxon>
        <taxon>Chordata</taxon>
        <taxon>Craniata</taxon>
        <taxon>Vertebrata</taxon>
        <taxon>Euteleostomi</taxon>
        <taxon>Actinopterygii</taxon>
        <taxon>Neopterygii</taxon>
        <taxon>Teleostei</taxon>
        <taxon>Neoteleostei</taxon>
        <taxon>Acanthomorphata</taxon>
        <taxon>Eupercaria</taxon>
        <taxon>Perciformes</taxon>
        <taxon>Cottioidei</taxon>
        <taxon>Cottales</taxon>
        <taxon>Liparidae</taxon>
        <taxon>Liparis</taxon>
    </lineage>
</organism>
<evidence type="ECO:0000256" key="2">
    <source>
        <dbReference type="ARBA" id="ARBA00022786"/>
    </source>
</evidence>
<feature type="domain" description="BTB" evidence="3">
    <location>
        <begin position="35"/>
        <end position="102"/>
    </location>
</feature>
<dbReference type="SUPFAM" id="SSF54695">
    <property type="entry name" value="POZ domain"/>
    <property type="match status" value="1"/>
</dbReference>
<dbReference type="EMBL" id="SRLO01009680">
    <property type="protein sequence ID" value="TNN26694.1"/>
    <property type="molecule type" value="Genomic_DNA"/>
</dbReference>
<sequence length="140" mass="15257">MAPEPAPPPQVFLWGPRGPEVLRGLDEQRGRGQFCDVLLVAGAQRLPAHRALLAASSAYFHAMFTLGMRERRQEEVQLLGMSPLGLKAVLDFLYSGELPLDGGNVQQVLEAAHLLQVRREQRVCLYATGAGEEGVYGSTS</sequence>
<evidence type="ECO:0000313" key="5">
    <source>
        <dbReference type="Proteomes" id="UP000314294"/>
    </source>
</evidence>
<evidence type="ECO:0000259" key="3">
    <source>
        <dbReference type="PROSITE" id="PS50097"/>
    </source>
</evidence>
<keyword evidence="5" id="KW-1185">Reference proteome</keyword>
<dbReference type="InterPro" id="IPR000210">
    <property type="entry name" value="BTB/POZ_dom"/>
</dbReference>
<gene>
    <name evidence="4" type="primary">klhl36_0</name>
    <name evidence="4" type="ORF">EYF80_063169</name>
</gene>
<dbReference type="UniPathway" id="UPA00143"/>
<protein>
    <submittedName>
        <fullName evidence="4">Kelch-like protein 36</fullName>
    </submittedName>
</protein>
<proteinExistence type="predicted"/>
<comment type="caution">
    <text evidence="4">The sequence shown here is derived from an EMBL/GenBank/DDBJ whole genome shotgun (WGS) entry which is preliminary data.</text>
</comment>
<evidence type="ECO:0000256" key="1">
    <source>
        <dbReference type="ARBA" id="ARBA00004906"/>
    </source>
</evidence>
<dbReference type="OrthoDB" id="6425912at2759"/>
<dbReference type="Pfam" id="PF00651">
    <property type="entry name" value="BTB"/>
    <property type="match status" value="1"/>
</dbReference>
<dbReference type="Proteomes" id="UP000314294">
    <property type="component" value="Unassembled WGS sequence"/>
</dbReference>
<keyword evidence="2" id="KW-0833">Ubl conjugation pathway</keyword>
<comment type="pathway">
    <text evidence="1">Protein modification; protein ubiquitination.</text>
</comment>
<evidence type="ECO:0000313" key="4">
    <source>
        <dbReference type="EMBL" id="TNN26694.1"/>
    </source>
</evidence>
<dbReference type="Gene3D" id="3.30.710.10">
    <property type="entry name" value="Potassium Channel Kv1.1, Chain A"/>
    <property type="match status" value="1"/>
</dbReference>
<accession>A0A4Z2EDX3</accession>